<comment type="subunit">
    <text evidence="4">Component of the small ribosomal subunit. Mature ribosomes consist of a small (40S) and a large (60S) subunit. The 40S subunit contains about 33 different proteins and 1 molecule of RNA (18S). The 60S subunit contains about 49 different proteins and 3 molecules of RNA (25S, 5.8S and 5S).</text>
</comment>
<dbReference type="HAMAP" id="MF_03122">
    <property type="entry name" value="Ribosomal_eS1_euk"/>
    <property type="match status" value="1"/>
</dbReference>
<evidence type="ECO:0000256" key="2">
    <source>
        <dbReference type="ARBA" id="ARBA00022980"/>
    </source>
</evidence>
<dbReference type="GO" id="GO:0022627">
    <property type="term" value="C:cytosolic small ribosomal subunit"/>
    <property type="evidence" value="ECO:0007669"/>
    <property type="project" value="UniProtKB-UniRule"/>
</dbReference>
<dbReference type="GO" id="GO:0006412">
    <property type="term" value="P:translation"/>
    <property type="evidence" value="ECO:0007669"/>
    <property type="project" value="UniProtKB-UniRule"/>
</dbReference>
<evidence type="ECO:0000256" key="1">
    <source>
        <dbReference type="ARBA" id="ARBA00022490"/>
    </source>
</evidence>
<dbReference type="GeneID" id="5739354"/>
<name>A9BKV5_HEMAN</name>
<dbReference type="GO" id="GO:0003735">
    <property type="term" value="F:structural constituent of ribosome"/>
    <property type="evidence" value="ECO:0007669"/>
    <property type="project" value="UniProtKB-UniRule"/>
</dbReference>
<dbReference type="RefSeq" id="XP_001712435.1">
    <property type="nucleotide sequence ID" value="XM_001712383.1"/>
</dbReference>
<dbReference type="Proteomes" id="UP000243127">
    <property type="component" value="Nucleomorph 2"/>
</dbReference>
<geneLocation type="nucleomorph" evidence="5"/>
<dbReference type="PANTHER" id="PTHR11830">
    <property type="entry name" value="40S RIBOSOMAL PROTEIN S3A"/>
    <property type="match status" value="1"/>
</dbReference>
<dbReference type="InterPro" id="IPR027500">
    <property type="entry name" value="Ribosomal_eS1_euk"/>
</dbReference>
<gene>
    <name evidence="5" type="ORF">HAN_2g288</name>
</gene>
<dbReference type="EMBL" id="CP000882">
    <property type="protein sequence ID" value="ABW98110.1"/>
    <property type="molecule type" value="Genomic_DNA"/>
</dbReference>
<keyword evidence="1 4" id="KW-0963">Cytoplasm</keyword>
<dbReference type="SMART" id="SM01397">
    <property type="entry name" value="Ribosomal_S3Ae"/>
    <property type="match status" value="1"/>
</dbReference>
<keyword evidence="5" id="KW-0542">Nucleomorph</keyword>
<evidence type="ECO:0000313" key="6">
    <source>
        <dbReference type="Proteomes" id="UP000243127"/>
    </source>
</evidence>
<feature type="initiator methionine" description="Removed" evidence="4">
    <location>
        <position position="1"/>
    </location>
</feature>
<dbReference type="InterPro" id="IPR001593">
    <property type="entry name" value="Ribosomal_eS1"/>
</dbReference>
<organism evidence="5 6">
    <name type="scientific">Hemiselmis andersenii</name>
    <name type="common">Cryptophyte alga</name>
    <dbReference type="NCBI Taxonomy" id="464988"/>
    <lineage>
        <taxon>Eukaryota</taxon>
        <taxon>Cryptophyceae</taxon>
        <taxon>Cryptomonadales</taxon>
        <taxon>Hemiselmidaceae</taxon>
        <taxon>Hemiselmis</taxon>
    </lineage>
</organism>
<evidence type="ECO:0000256" key="4">
    <source>
        <dbReference type="HAMAP-Rule" id="MF_03122"/>
    </source>
</evidence>
<keyword evidence="3 4" id="KW-0687">Ribonucleoprotein</keyword>
<dbReference type="Pfam" id="PF01015">
    <property type="entry name" value="Ribosomal_S3Ae"/>
    <property type="match status" value="1"/>
</dbReference>
<reference evidence="5 6" key="1">
    <citation type="journal article" date="2007" name="Proc. Natl. Acad. Sci. U.S.A.">
        <title>Nucleomorph genome of Hemiselmis andersenii reveals complete intron loss and compaction as a driver of protein structure and function.</title>
        <authorList>
            <person name="Lane C.E."/>
            <person name="van den Heuvel K."/>
            <person name="Kozera C."/>
            <person name="Curtis B.A."/>
            <person name="Parsons B.J."/>
            <person name="Bowman S."/>
            <person name="Archibald J.M."/>
        </authorList>
    </citation>
    <scope>NUCLEOTIDE SEQUENCE [LARGE SCALE GENOMIC DNA]</scope>
    <source>
        <strain evidence="5 6">CCMP644</strain>
    </source>
</reference>
<accession>A9BKV5</accession>
<comment type="subcellular location">
    <subcellularLocation>
        <location evidence="4">Cytoplasm</location>
    </subcellularLocation>
</comment>
<sequence length="222" mass="26052">MTLYKNKRLSKTGKEGRKKISNVFEKKEWIELKTPSLFGEKIFGNTIVNKRTNANKSTEILTNRIYQISLGDLNNKESLSFRKIKLKGSEVKNNTCETSFFGMDLTRDKLSSLVKKWQTTIETSIDIKTEDGFFLRIFCFVFSKRKKKQLKKTSYLTSSQIRAIRRKIIATLLKFSLENNLKSLIGKFLSEKLNSEIEKECRKIFPIHNFYIRKIKVLRENN</sequence>
<evidence type="ECO:0000313" key="5">
    <source>
        <dbReference type="EMBL" id="ABW98110.1"/>
    </source>
</evidence>
<keyword evidence="2 4" id="KW-0689">Ribosomal protein</keyword>
<evidence type="ECO:0000256" key="3">
    <source>
        <dbReference type="ARBA" id="ARBA00023274"/>
    </source>
</evidence>
<dbReference type="AlphaFoldDB" id="A9BKV5"/>
<proteinExistence type="inferred from homology"/>
<comment type="similarity">
    <text evidence="4">Belongs to the eukaryotic ribosomal protein eS1 family.</text>
</comment>
<protein>
    <recommendedName>
        <fullName evidence="4">Small ribosomal subunit protein eS1</fullName>
    </recommendedName>
</protein>